<feature type="transmembrane region" description="Helical" evidence="1">
    <location>
        <begin position="117"/>
        <end position="139"/>
    </location>
</feature>
<feature type="transmembrane region" description="Helical" evidence="1">
    <location>
        <begin position="66"/>
        <end position="97"/>
    </location>
</feature>
<proteinExistence type="predicted"/>
<feature type="transmembrane region" description="Helical" evidence="1">
    <location>
        <begin position="171"/>
        <end position="193"/>
    </location>
</feature>
<feature type="transmembrane region" description="Helical" evidence="1">
    <location>
        <begin position="20"/>
        <end position="41"/>
    </location>
</feature>
<dbReference type="InterPro" id="IPR025098">
    <property type="entry name" value="DUF4013"/>
</dbReference>
<dbReference type="Proteomes" id="UP001430377">
    <property type="component" value="Unassembled WGS sequence"/>
</dbReference>
<keyword evidence="1" id="KW-0812">Transmembrane</keyword>
<feature type="transmembrane region" description="Helical" evidence="1">
    <location>
        <begin position="199"/>
        <end position="221"/>
    </location>
</feature>
<reference evidence="2 3" key="1">
    <citation type="submission" date="2021-06" db="EMBL/GenBank/DDBJ databases">
        <title>Halomicroarcula sp. a new haloarchaeum isolated from saline soil.</title>
        <authorList>
            <person name="Duran-Viseras A."/>
            <person name="Sanchez-Porro C."/>
            <person name="Ventosa A."/>
        </authorList>
    </citation>
    <scope>NUCLEOTIDE SEQUENCE [LARGE SCALE GENOMIC DNA]</scope>
    <source>
        <strain evidence="2 3">F13</strain>
    </source>
</reference>
<keyword evidence="3" id="KW-1185">Reference proteome</keyword>
<accession>A0AAW4PSU0</accession>
<evidence type="ECO:0000313" key="2">
    <source>
        <dbReference type="EMBL" id="MBX0323458.1"/>
    </source>
</evidence>
<comment type="caution">
    <text evidence="2">The sequence shown here is derived from an EMBL/GenBank/DDBJ whole genome shotgun (WGS) entry which is preliminary data.</text>
</comment>
<evidence type="ECO:0000313" key="3">
    <source>
        <dbReference type="Proteomes" id="UP001430377"/>
    </source>
</evidence>
<keyword evidence="1" id="KW-1133">Transmembrane helix</keyword>
<name>A0AAW4PSU0_9EURY</name>
<protein>
    <submittedName>
        <fullName evidence="2">DUF4013 domain-containing protein</fullName>
    </submittedName>
</protein>
<dbReference type="EMBL" id="RKLR01000003">
    <property type="protein sequence ID" value="MBX0323458.1"/>
    <property type="molecule type" value="Genomic_DNA"/>
</dbReference>
<dbReference type="Pfam" id="PF13197">
    <property type="entry name" value="DUF4013"/>
    <property type="match status" value="1"/>
</dbReference>
<sequence length="240" mass="25000">MFEDALRYPWRGEKRAETLLIGGVLSLLGFLLVPILFVYGYMVRVVRQTAAGDAATPPRFDDWEELLVDGVVAFVVSVVYLFVPVVAIALAAFAFLVPVTVVEGGVGPRAGMLAAGGLLVALLALSVTLLLLLVALYLFPAGIAAYARTGRVTAAFSPGDLRTVAGDRRYATGWLVFVAIAVLAQVVSGAVAATGVGGLLVPFLLFYANVAGAYAIGVGVADLELRDEADEDATASQPAV</sequence>
<dbReference type="AlphaFoldDB" id="A0AAW4PSU0"/>
<keyword evidence="1" id="KW-0472">Membrane</keyword>
<evidence type="ECO:0000256" key="1">
    <source>
        <dbReference type="SAM" id="Phobius"/>
    </source>
</evidence>
<gene>
    <name evidence="2" type="ORF">EGH21_10500</name>
</gene>
<dbReference type="RefSeq" id="WP_220618651.1">
    <property type="nucleotide sequence ID" value="NZ_RKLR01000003.1"/>
</dbReference>
<organism evidence="2 3">
    <name type="scientific">Haloarcula rubra</name>
    <dbReference type="NCBI Taxonomy" id="2487747"/>
    <lineage>
        <taxon>Archaea</taxon>
        <taxon>Methanobacteriati</taxon>
        <taxon>Methanobacteriota</taxon>
        <taxon>Stenosarchaea group</taxon>
        <taxon>Halobacteria</taxon>
        <taxon>Halobacteriales</taxon>
        <taxon>Haloarculaceae</taxon>
        <taxon>Haloarcula</taxon>
    </lineage>
</organism>